<accession>A0A1W2WGF0</accession>
<dbReference type="FunFam" id="1.20.140.150:FF:000070">
    <property type="entry name" value="peripheral myelin protein 22-like"/>
    <property type="match status" value="1"/>
</dbReference>
<protein>
    <submittedName>
        <fullName evidence="6">Uncharacterized LOC100180805</fullName>
    </submittedName>
</protein>
<evidence type="ECO:0000256" key="5">
    <source>
        <dbReference type="SAM" id="Phobius"/>
    </source>
</evidence>
<evidence type="ECO:0000256" key="3">
    <source>
        <dbReference type="ARBA" id="ARBA00022989"/>
    </source>
</evidence>
<sequence length="157" mass="16806">MANKPLVVTGFIFWLIATGMFLAAMLTKFWKSLLQQAFHFNLFENCVSSVCVQAGWDPSSVGLAMFVPRILMLVAAFFILLGVVIGLVGLCSDRNKCCMVAEGVLTIVGGIVALCACAVYTGLNHNSFINFGYSFYFGWVSGVGYIVAGALHAAGSK</sequence>
<dbReference type="KEGG" id="cin:100180805"/>
<dbReference type="InterPro" id="IPR004031">
    <property type="entry name" value="PMP22/EMP/MP20/Claudin"/>
</dbReference>
<dbReference type="GeneID" id="100180805"/>
<dbReference type="HOGENOM" id="CLU_1694876_0_0_1"/>
<dbReference type="InParanoid" id="H2XMG9"/>
<gene>
    <name evidence="6" type="primary">LOC100180805</name>
</gene>
<reference evidence="7" key="1">
    <citation type="journal article" date="2002" name="Science">
        <title>The draft genome of Ciona intestinalis: insights into chordate and vertebrate origins.</title>
        <authorList>
            <person name="Dehal P."/>
            <person name="Satou Y."/>
            <person name="Campbell R.K."/>
            <person name="Chapman J."/>
            <person name="Degnan B."/>
            <person name="De Tomaso A."/>
            <person name="Davidson B."/>
            <person name="Di Gregorio A."/>
            <person name="Gelpke M."/>
            <person name="Goodstein D.M."/>
            <person name="Harafuji N."/>
            <person name="Hastings K.E."/>
            <person name="Ho I."/>
            <person name="Hotta K."/>
            <person name="Huang W."/>
            <person name="Kawashima T."/>
            <person name="Lemaire P."/>
            <person name="Martinez D."/>
            <person name="Meinertzhagen I.A."/>
            <person name="Necula S."/>
            <person name="Nonaka M."/>
            <person name="Putnam N."/>
            <person name="Rash S."/>
            <person name="Saiga H."/>
            <person name="Satake M."/>
            <person name="Terry A."/>
            <person name="Yamada L."/>
            <person name="Wang H.G."/>
            <person name="Awazu S."/>
            <person name="Azumi K."/>
            <person name="Boore J."/>
            <person name="Branno M."/>
            <person name="Chin-Bow S."/>
            <person name="DeSantis R."/>
            <person name="Doyle S."/>
            <person name="Francino P."/>
            <person name="Keys D.N."/>
            <person name="Haga S."/>
            <person name="Hayashi H."/>
            <person name="Hino K."/>
            <person name="Imai K.S."/>
            <person name="Inaba K."/>
            <person name="Kano S."/>
            <person name="Kobayashi K."/>
            <person name="Kobayashi M."/>
            <person name="Lee B.I."/>
            <person name="Makabe K.W."/>
            <person name="Manohar C."/>
            <person name="Matassi G."/>
            <person name="Medina M."/>
            <person name="Mochizuki Y."/>
            <person name="Mount S."/>
            <person name="Morishita T."/>
            <person name="Miura S."/>
            <person name="Nakayama A."/>
            <person name="Nishizaka S."/>
            <person name="Nomoto H."/>
            <person name="Ohta F."/>
            <person name="Oishi K."/>
            <person name="Rigoutsos I."/>
            <person name="Sano M."/>
            <person name="Sasaki A."/>
            <person name="Sasakura Y."/>
            <person name="Shoguchi E."/>
            <person name="Shin-i T."/>
            <person name="Spagnuolo A."/>
            <person name="Stainier D."/>
            <person name="Suzuki M.M."/>
            <person name="Tassy O."/>
            <person name="Takatori N."/>
            <person name="Tokuoka M."/>
            <person name="Yagi K."/>
            <person name="Yoshizaki F."/>
            <person name="Wada S."/>
            <person name="Zhang C."/>
            <person name="Hyatt P.D."/>
            <person name="Larimer F."/>
            <person name="Detter C."/>
            <person name="Doggett N."/>
            <person name="Glavina T."/>
            <person name="Hawkins T."/>
            <person name="Richardson P."/>
            <person name="Lucas S."/>
            <person name="Kohara Y."/>
            <person name="Levine M."/>
            <person name="Satoh N."/>
            <person name="Rokhsar D.S."/>
        </authorList>
    </citation>
    <scope>NUCLEOTIDE SEQUENCE [LARGE SCALE GENOMIC DNA]</scope>
</reference>
<dbReference type="GeneTree" id="ENSGT00660000096406"/>
<name>H2XMG9_CIOIN</name>
<comment type="subcellular location">
    <subcellularLocation>
        <location evidence="1">Membrane</location>
        <topology evidence="1">Multi-pass membrane protein</topology>
    </subcellularLocation>
</comment>
<organism evidence="6 7">
    <name type="scientific">Ciona intestinalis</name>
    <name type="common">Transparent sea squirt</name>
    <name type="synonym">Ascidia intestinalis</name>
    <dbReference type="NCBI Taxonomy" id="7719"/>
    <lineage>
        <taxon>Eukaryota</taxon>
        <taxon>Metazoa</taxon>
        <taxon>Chordata</taxon>
        <taxon>Tunicata</taxon>
        <taxon>Ascidiacea</taxon>
        <taxon>Phlebobranchia</taxon>
        <taxon>Cionidae</taxon>
        <taxon>Ciona</taxon>
    </lineage>
</organism>
<dbReference type="RefSeq" id="XP_002130740.1">
    <property type="nucleotide sequence ID" value="XM_002130704.4"/>
</dbReference>
<keyword evidence="4 5" id="KW-0472">Membrane</keyword>
<evidence type="ECO:0000256" key="1">
    <source>
        <dbReference type="ARBA" id="ARBA00004141"/>
    </source>
</evidence>
<keyword evidence="2 5" id="KW-0812">Transmembrane</keyword>
<feature type="transmembrane region" description="Helical" evidence="5">
    <location>
        <begin position="68"/>
        <end position="91"/>
    </location>
</feature>
<dbReference type="Proteomes" id="UP000008144">
    <property type="component" value="Chromosome 2"/>
</dbReference>
<dbReference type="Pfam" id="PF00822">
    <property type="entry name" value="PMP22_Claudin"/>
    <property type="match status" value="1"/>
</dbReference>
<dbReference type="GO" id="GO:0005886">
    <property type="term" value="C:plasma membrane"/>
    <property type="evidence" value="ECO:0000318"/>
    <property type="project" value="GO_Central"/>
</dbReference>
<keyword evidence="3 5" id="KW-1133">Transmembrane helix</keyword>
<reference evidence="6" key="2">
    <citation type="journal article" date="2008" name="Genome Biol.">
        <title>Improved genome assembly and evidence-based global gene model set for the chordate Ciona intestinalis: new insight into intron and operon populations.</title>
        <authorList>
            <person name="Satou Y."/>
            <person name="Mineta K."/>
            <person name="Ogasawara M."/>
            <person name="Sasakura Y."/>
            <person name="Shoguchi E."/>
            <person name="Ueno K."/>
            <person name="Yamada L."/>
            <person name="Matsumoto J."/>
            <person name="Wasserscheid J."/>
            <person name="Dewar K."/>
            <person name="Wiley G.B."/>
            <person name="Macmil S.L."/>
            <person name="Roe B.A."/>
            <person name="Zeller R.W."/>
            <person name="Hastings K.E."/>
            <person name="Lemaire P."/>
            <person name="Lindquist E."/>
            <person name="Endo T."/>
            <person name="Hotta K."/>
            <person name="Inaba K."/>
        </authorList>
    </citation>
    <scope>NUCLEOTIDE SEQUENCE [LARGE SCALE GENOMIC DNA]</scope>
    <source>
        <strain evidence="6">wild type</strain>
    </source>
</reference>
<dbReference type="OMA" id="RNKCCMV"/>
<evidence type="ECO:0000313" key="7">
    <source>
        <dbReference type="Proteomes" id="UP000008144"/>
    </source>
</evidence>
<keyword evidence="7" id="KW-1185">Reference proteome</keyword>
<feature type="transmembrane region" description="Helical" evidence="5">
    <location>
        <begin position="6"/>
        <end position="26"/>
    </location>
</feature>
<dbReference type="Ensembl" id="ENSCINT00000037085.1">
    <property type="protein sequence ID" value="ENSCINP00000030852.1"/>
    <property type="gene ID" value="ENSCING00000018102.1"/>
</dbReference>
<feature type="transmembrane region" description="Helical" evidence="5">
    <location>
        <begin position="135"/>
        <end position="154"/>
    </location>
</feature>
<dbReference type="AlphaFoldDB" id="H2XMG9"/>
<accession>H2XMG9</accession>
<reference evidence="6" key="3">
    <citation type="submission" date="2025-08" db="UniProtKB">
        <authorList>
            <consortium name="Ensembl"/>
        </authorList>
    </citation>
    <scope>IDENTIFICATION</scope>
</reference>
<dbReference type="EMBL" id="EAAA01001331">
    <property type="status" value="NOT_ANNOTATED_CDS"/>
    <property type="molecule type" value="Genomic_DNA"/>
</dbReference>
<evidence type="ECO:0000256" key="2">
    <source>
        <dbReference type="ARBA" id="ARBA00022692"/>
    </source>
</evidence>
<reference evidence="6" key="4">
    <citation type="submission" date="2025-09" db="UniProtKB">
        <authorList>
            <consortium name="Ensembl"/>
        </authorList>
    </citation>
    <scope>IDENTIFICATION</scope>
</reference>
<evidence type="ECO:0000313" key="6">
    <source>
        <dbReference type="Ensembl" id="ENSCINP00000030852.1"/>
    </source>
</evidence>
<evidence type="ECO:0000256" key="4">
    <source>
        <dbReference type="ARBA" id="ARBA00023136"/>
    </source>
</evidence>
<feature type="transmembrane region" description="Helical" evidence="5">
    <location>
        <begin position="103"/>
        <end position="123"/>
    </location>
</feature>
<dbReference type="Gene3D" id="1.20.140.150">
    <property type="match status" value="1"/>
</dbReference>
<proteinExistence type="predicted"/>